<feature type="region of interest" description="Disordered" evidence="1">
    <location>
        <begin position="1"/>
        <end position="22"/>
    </location>
</feature>
<proteinExistence type="predicted"/>
<gene>
    <name evidence="2" type="ORF">AAJCM20276_05530</name>
</gene>
<protein>
    <submittedName>
        <fullName evidence="2">Uncharacterized protein</fullName>
    </submittedName>
</protein>
<dbReference type="AlphaFoldDB" id="A0A6S6PEY8"/>
<dbReference type="RefSeq" id="WP_232091814.1">
    <property type="nucleotide sequence ID" value="NZ_AP023326.1"/>
</dbReference>
<evidence type="ECO:0000313" key="2">
    <source>
        <dbReference type="EMBL" id="BCI65929.1"/>
    </source>
</evidence>
<reference evidence="2 3" key="1">
    <citation type="submission" date="2020-07" db="EMBL/GenBank/DDBJ databases">
        <title>Complete Genome Sequence of an acetic acid bacterium, Acetobacter aceti JCM20276.</title>
        <authorList>
            <person name="Hirose Y."/>
            <person name="Mihara H."/>
        </authorList>
    </citation>
    <scope>NUCLEOTIDE SEQUENCE [LARGE SCALE GENOMIC DNA]</scope>
    <source>
        <strain evidence="2 3">JCM20276</strain>
    </source>
</reference>
<organism evidence="2 3">
    <name type="scientific">Acetobacter aceti</name>
    <dbReference type="NCBI Taxonomy" id="435"/>
    <lineage>
        <taxon>Bacteria</taxon>
        <taxon>Pseudomonadati</taxon>
        <taxon>Pseudomonadota</taxon>
        <taxon>Alphaproteobacteria</taxon>
        <taxon>Acetobacterales</taxon>
        <taxon>Acetobacteraceae</taxon>
        <taxon>Acetobacter</taxon>
        <taxon>Acetobacter subgen. Acetobacter</taxon>
    </lineage>
</organism>
<evidence type="ECO:0000313" key="3">
    <source>
        <dbReference type="Proteomes" id="UP000515220"/>
    </source>
</evidence>
<dbReference type="EMBL" id="AP023326">
    <property type="protein sequence ID" value="BCI65929.1"/>
    <property type="molecule type" value="Genomic_DNA"/>
</dbReference>
<dbReference type="Proteomes" id="UP000515220">
    <property type="component" value="Chromosome"/>
</dbReference>
<sequence length="101" mass="11246">MSQVDRKKQAHSRSYSGPNPIRMSDQEWNVMISALSNEQKELLSELRHRAQCCTQLAVSGSQPTAVTLEVAETAMDALLRKLADMEVKFPFEGFPLSGSYA</sequence>
<name>A0A6S6PEY8_ACEAC</name>
<accession>A0A6S6PEY8</accession>
<evidence type="ECO:0000256" key="1">
    <source>
        <dbReference type="SAM" id="MobiDB-lite"/>
    </source>
</evidence>